<feature type="domain" description="N-acetyltransferase" evidence="3">
    <location>
        <begin position="23"/>
        <end position="198"/>
    </location>
</feature>
<dbReference type="PROSITE" id="PS51186">
    <property type="entry name" value="GNAT"/>
    <property type="match status" value="1"/>
</dbReference>
<dbReference type="Gene3D" id="3.40.630.30">
    <property type="match status" value="1"/>
</dbReference>
<evidence type="ECO:0000256" key="2">
    <source>
        <dbReference type="ARBA" id="ARBA00023315"/>
    </source>
</evidence>
<accession>A0A3D8T7F4</accession>
<dbReference type="OrthoDB" id="41532at2759"/>
<dbReference type="PANTHER" id="PTHR43420:SF47">
    <property type="entry name" value="N-ACETYLTRANSFERASE DOMAIN-CONTAINING PROTEIN"/>
    <property type="match status" value="1"/>
</dbReference>
<dbReference type="InterPro" id="IPR016181">
    <property type="entry name" value="Acyl_CoA_acyltransferase"/>
</dbReference>
<evidence type="ECO:0000256" key="1">
    <source>
        <dbReference type="ARBA" id="ARBA00022679"/>
    </source>
</evidence>
<comment type="caution">
    <text evidence="4">The sequence shown here is derived from an EMBL/GenBank/DDBJ whole genome shotgun (WGS) entry which is preliminary data.</text>
</comment>
<dbReference type="InterPro" id="IPR050680">
    <property type="entry name" value="YpeA/RimI_acetyltransf"/>
</dbReference>
<gene>
    <name evidence="4" type="ORF">BP5796_00242</name>
</gene>
<dbReference type="Proteomes" id="UP000256328">
    <property type="component" value="Unassembled WGS sequence"/>
</dbReference>
<dbReference type="CDD" id="cd04301">
    <property type="entry name" value="NAT_SF"/>
    <property type="match status" value="1"/>
</dbReference>
<evidence type="ECO:0000313" key="5">
    <source>
        <dbReference type="Proteomes" id="UP000256328"/>
    </source>
</evidence>
<dbReference type="PANTHER" id="PTHR43420">
    <property type="entry name" value="ACETYLTRANSFERASE"/>
    <property type="match status" value="1"/>
</dbReference>
<reference evidence="4 5" key="1">
    <citation type="journal article" date="2018" name="IMA Fungus">
        <title>IMA Genome-F 9: Draft genome sequence of Annulohypoxylon stygium, Aspergillus mulundensis, Berkeleyomyces basicola (syn. Thielaviopsis basicola), Ceratocystis smalleyi, two Cercospora beticola strains, Coleophoma cylindrospora, Fusarium fracticaudum, Phialophora cf. hyalina, and Morchella septimelata.</title>
        <authorList>
            <person name="Wingfield B.D."/>
            <person name="Bills G.F."/>
            <person name="Dong Y."/>
            <person name="Huang W."/>
            <person name="Nel W.J."/>
            <person name="Swalarsk-Parry B.S."/>
            <person name="Vaghefi N."/>
            <person name="Wilken P.M."/>
            <person name="An Z."/>
            <person name="de Beer Z.W."/>
            <person name="De Vos L."/>
            <person name="Chen L."/>
            <person name="Duong T.A."/>
            <person name="Gao Y."/>
            <person name="Hammerbacher A."/>
            <person name="Kikkert J.R."/>
            <person name="Li Y."/>
            <person name="Li H."/>
            <person name="Li K."/>
            <person name="Li Q."/>
            <person name="Liu X."/>
            <person name="Ma X."/>
            <person name="Naidoo K."/>
            <person name="Pethybridge S.J."/>
            <person name="Sun J."/>
            <person name="Steenkamp E.T."/>
            <person name="van der Nest M.A."/>
            <person name="van Wyk S."/>
            <person name="Wingfield M.J."/>
            <person name="Xiong C."/>
            <person name="Yue Q."/>
            <person name="Zhang X."/>
        </authorList>
    </citation>
    <scope>NUCLEOTIDE SEQUENCE [LARGE SCALE GENOMIC DNA]</scope>
    <source>
        <strain evidence="4 5">BP5796</strain>
    </source>
</reference>
<evidence type="ECO:0000259" key="3">
    <source>
        <dbReference type="PROSITE" id="PS51186"/>
    </source>
</evidence>
<dbReference type="Pfam" id="PF00583">
    <property type="entry name" value="Acetyltransf_1"/>
    <property type="match status" value="1"/>
</dbReference>
<dbReference type="SUPFAM" id="SSF55729">
    <property type="entry name" value="Acyl-CoA N-acyltransferases (Nat)"/>
    <property type="match status" value="1"/>
</dbReference>
<keyword evidence="2" id="KW-0012">Acyltransferase</keyword>
<organism evidence="4 5">
    <name type="scientific">Coleophoma crateriformis</name>
    <dbReference type="NCBI Taxonomy" id="565419"/>
    <lineage>
        <taxon>Eukaryota</taxon>
        <taxon>Fungi</taxon>
        <taxon>Dikarya</taxon>
        <taxon>Ascomycota</taxon>
        <taxon>Pezizomycotina</taxon>
        <taxon>Leotiomycetes</taxon>
        <taxon>Helotiales</taxon>
        <taxon>Dermateaceae</taxon>
        <taxon>Coleophoma</taxon>
    </lineage>
</organism>
<evidence type="ECO:0000313" key="4">
    <source>
        <dbReference type="EMBL" id="RDW94479.1"/>
    </source>
</evidence>
<dbReference type="InterPro" id="IPR000182">
    <property type="entry name" value="GNAT_dom"/>
</dbReference>
<dbReference type="AlphaFoldDB" id="A0A3D8T7F4"/>
<sequence length="200" mass="22267">MSYEILQLPHDPDSAQSYVELYKSFRLLSLQLSPEAFLSTYEREKEFTDDIWLGRLTNPCATTFVAHEAARLVSTLTVISNLSHAPEELSPLGNPWIATNKDARLIPSNLLHSRINGLFTLPEARRKGLGQKLIERGIAFAADEAKAAKKDFVVSIVVEADNKPAKKLYEGCGFVVIKEEAHMCRGTAQSVFLLKFTTSL</sequence>
<protein>
    <recommendedName>
        <fullName evidence="3">N-acetyltransferase domain-containing protein</fullName>
    </recommendedName>
</protein>
<dbReference type="EMBL" id="PDLN01000001">
    <property type="protein sequence ID" value="RDW94479.1"/>
    <property type="molecule type" value="Genomic_DNA"/>
</dbReference>
<keyword evidence="1" id="KW-0808">Transferase</keyword>
<keyword evidence="5" id="KW-1185">Reference proteome</keyword>
<proteinExistence type="predicted"/>
<name>A0A3D8T7F4_9HELO</name>
<dbReference type="GO" id="GO:0016747">
    <property type="term" value="F:acyltransferase activity, transferring groups other than amino-acyl groups"/>
    <property type="evidence" value="ECO:0007669"/>
    <property type="project" value="InterPro"/>
</dbReference>